<keyword evidence="1" id="KW-0489">Methyltransferase</keyword>
<evidence type="ECO:0000256" key="1">
    <source>
        <dbReference type="ARBA" id="ARBA00022603"/>
    </source>
</evidence>
<dbReference type="InParanoid" id="Q7UWR1"/>
<dbReference type="AlphaFoldDB" id="Q7UWR1"/>
<name>Q7UWR1_RHOBA</name>
<feature type="compositionally biased region" description="Polar residues" evidence="5">
    <location>
        <begin position="11"/>
        <end position="23"/>
    </location>
</feature>
<evidence type="ECO:0000256" key="4">
    <source>
        <dbReference type="ARBA" id="ARBA00043988"/>
    </source>
</evidence>
<comment type="similarity">
    <text evidence="4">Belongs to the methyltransferase superfamily. METTL23 family.</text>
</comment>
<evidence type="ECO:0000256" key="2">
    <source>
        <dbReference type="ARBA" id="ARBA00022679"/>
    </source>
</evidence>
<dbReference type="PANTHER" id="PTHR14614:SF164">
    <property type="entry name" value="HISTONE-ARGININE METHYLTRANSFERASE METTL23"/>
    <property type="match status" value="1"/>
</dbReference>
<dbReference type="Gene3D" id="3.40.50.150">
    <property type="entry name" value="Vaccinia Virus protein VP39"/>
    <property type="match status" value="1"/>
</dbReference>
<dbReference type="EnsemblBacteria" id="CAD72301">
    <property type="protein sequence ID" value="CAD72301"/>
    <property type="gene ID" value="RB1858"/>
</dbReference>
<dbReference type="PANTHER" id="PTHR14614">
    <property type="entry name" value="HEPATOCELLULAR CARCINOMA-ASSOCIATED ANTIGEN"/>
    <property type="match status" value="1"/>
</dbReference>
<evidence type="ECO:0000256" key="3">
    <source>
        <dbReference type="ARBA" id="ARBA00022691"/>
    </source>
</evidence>
<dbReference type="InterPro" id="IPR029063">
    <property type="entry name" value="SAM-dependent_MTases_sf"/>
</dbReference>
<dbReference type="InterPro" id="IPR019410">
    <property type="entry name" value="Methyltransf_16"/>
</dbReference>
<dbReference type="eggNOG" id="COG3897">
    <property type="taxonomic scope" value="Bacteria"/>
</dbReference>
<dbReference type="Pfam" id="PF13489">
    <property type="entry name" value="Methyltransf_23"/>
    <property type="match status" value="1"/>
</dbReference>
<feature type="region of interest" description="Disordered" evidence="5">
    <location>
        <begin position="1"/>
        <end position="24"/>
    </location>
</feature>
<dbReference type="SUPFAM" id="SSF53335">
    <property type="entry name" value="S-adenosyl-L-methionine-dependent methyltransferases"/>
    <property type="match status" value="1"/>
</dbReference>
<dbReference type="PATRIC" id="fig|243090.15.peg.853"/>
<organism evidence="6 7">
    <name type="scientific">Rhodopirellula baltica (strain DSM 10527 / NCIMB 13988 / SH1)</name>
    <dbReference type="NCBI Taxonomy" id="243090"/>
    <lineage>
        <taxon>Bacteria</taxon>
        <taxon>Pseudomonadati</taxon>
        <taxon>Planctomycetota</taxon>
        <taxon>Planctomycetia</taxon>
        <taxon>Pirellulales</taxon>
        <taxon>Pirellulaceae</taxon>
        <taxon>Rhodopirellula</taxon>
    </lineage>
</organism>
<dbReference type="Proteomes" id="UP000001025">
    <property type="component" value="Chromosome"/>
</dbReference>
<evidence type="ECO:0000313" key="6">
    <source>
        <dbReference type="EMBL" id="CAD72301.1"/>
    </source>
</evidence>
<reference evidence="6 7" key="1">
    <citation type="journal article" date="2003" name="Proc. Natl. Acad. Sci. U.S.A.">
        <title>Complete genome sequence of the marine planctomycete Pirellula sp. strain 1.</title>
        <authorList>
            <person name="Gloeckner F.O."/>
            <person name="Kube M."/>
            <person name="Bauer M."/>
            <person name="Teeling H."/>
            <person name="Lombardot T."/>
            <person name="Ludwig W."/>
            <person name="Gade D."/>
            <person name="Beck A."/>
            <person name="Borzym K."/>
            <person name="Heitmann K."/>
            <person name="Rabus R."/>
            <person name="Schlesner H."/>
            <person name="Amann R."/>
            <person name="Reinhardt R."/>
        </authorList>
    </citation>
    <scope>NUCLEOTIDE SEQUENCE [LARGE SCALE GENOMIC DNA]</scope>
    <source>
        <strain evidence="7">DSM 10527 / NCIMB 13988 / SH1</strain>
    </source>
</reference>
<dbReference type="GO" id="GO:0008276">
    <property type="term" value="F:protein methyltransferase activity"/>
    <property type="evidence" value="ECO:0000318"/>
    <property type="project" value="GO_Central"/>
</dbReference>
<dbReference type="GO" id="GO:0032259">
    <property type="term" value="P:methylation"/>
    <property type="evidence" value="ECO:0007669"/>
    <property type="project" value="UniProtKB-KW"/>
</dbReference>
<protein>
    <recommendedName>
        <fullName evidence="8">Methyltransferase</fullName>
    </recommendedName>
</protein>
<dbReference type="OrthoDB" id="264333at2"/>
<sequence>MVFQDRPAHSASRSSRTPMSNATVLEDHRTGDKTLLFSFELSQTQFSMADSLSFAWHWEDTLIAGQERPLAVASDPDAMLIEACERQDAGEEGVIDPFWATTWRAASGLDRFLDRVPIHNQDVLEVGCGTGHAGIAALLRGARVTLTDGVEDPLQLVRLSLSRLGLHADVQVFRLGEDSLAPKKFPFILGSDVTYLRTLWPELLQSAAEHLTEDGQLILSDPQRLIATEFSQWVKDKPWDYTEHTVEMDDDPEHPIRIMVLTQG</sequence>
<proteinExistence type="inferred from homology"/>
<gene>
    <name evidence="6" type="ordered locus">RB1858</name>
</gene>
<evidence type="ECO:0000313" key="7">
    <source>
        <dbReference type="Proteomes" id="UP000001025"/>
    </source>
</evidence>
<evidence type="ECO:0000256" key="5">
    <source>
        <dbReference type="SAM" id="MobiDB-lite"/>
    </source>
</evidence>
<dbReference type="STRING" id="243090.RB1858"/>
<keyword evidence="2" id="KW-0808">Transferase</keyword>
<dbReference type="CDD" id="cd02440">
    <property type="entry name" value="AdoMet_MTases"/>
    <property type="match status" value="1"/>
</dbReference>
<keyword evidence="7" id="KW-1185">Reference proteome</keyword>
<evidence type="ECO:0008006" key="8">
    <source>
        <dbReference type="Google" id="ProtNLM"/>
    </source>
</evidence>
<keyword evidence="3" id="KW-0949">S-adenosyl-L-methionine</keyword>
<dbReference type="EMBL" id="BX294136">
    <property type="protein sequence ID" value="CAD72301.1"/>
    <property type="molecule type" value="Genomic_DNA"/>
</dbReference>
<accession>Q7UWR1</accession>
<dbReference type="KEGG" id="rba:RB1858"/>
<dbReference type="HOGENOM" id="CLU_1053247_0_0_0"/>